<proteinExistence type="predicted"/>
<accession>A0A0P0V048</accession>
<keyword evidence="3" id="KW-1185">Reference proteome</keyword>
<feature type="compositionally biased region" description="Basic and acidic residues" evidence="1">
    <location>
        <begin position="9"/>
        <end position="19"/>
    </location>
</feature>
<organism evidence="2 3">
    <name type="scientific">Oryza sativa subsp. japonica</name>
    <name type="common">Rice</name>
    <dbReference type="NCBI Taxonomy" id="39947"/>
    <lineage>
        <taxon>Eukaryota</taxon>
        <taxon>Viridiplantae</taxon>
        <taxon>Streptophyta</taxon>
        <taxon>Embryophyta</taxon>
        <taxon>Tracheophyta</taxon>
        <taxon>Spermatophyta</taxon>
        <taxon>Magnoliopsida</taxon>
        <taxon>Liliopsida</taxon>
        <taxon>Poales</taxon>
        <taxon>Poaceae</taxon>
        <taxon>BOP clade</taxon>
        <taxon>Oryzoideae</taxon>
        <taxon>Oryzeae</taxon>
        <taxon>Oryzinae</taxon>
        <taxon>Oryza</taxon>
        <taxon>Oryza sativa</taxon>
    </lineage>
</organism>
<evidence type="ECO:0000313" key="3">
    <source>
        <dbReference type="Proteomes" id="UP000059680"/>
    </source>
</evidence>
<reference evidence="3" key="1">
    <citation type="journal article" date="2005" name="Nature">
        <title>The map-based sequence of the rice genome.</title>
        <authorList>
            <consortium name="International rice genome sequencing project (IRGSP)"/>
            <person name="Matsumoto T."/>
            <person name="Wu J."/>
            <person name="Kanamori H."/>
            <person name="Katayose Y."/>
            <person name="Fujisawa M."/>
            <person name="Namiki N."/>
            <person name="Mizuno H."/>
            <person name="Yamamoto K."/>
            <person name="Antonio B.A."/>
            <person name="Baba T."/>
            <person name="Sakata K."/>
            <person name="Nagamura Y."/>
            <person name="Aoki H."/>
            <person name="Arikawa K."/>
            <person name="Arita K."/>
            <person name="Bito T."/>
            <person name="Chiden Y."/>
            <person name="Fujitsuka N."/>
            <person name="Fukunaka R."/>
            <person name="Hamada M."/>
            <person name="Harada C."/>
            <person name="Hayashi A."/>
            <person name="Hijishita S."/>
            <person name="Honda M."/>
            <person name="Hosokawa S."/>
            <person name="Ichikawa Y."/>
            <person name="Idonuma A."/>
            <person name="Iijima M."/>
            <person name="Ikeda M."/>
            <person name="Ikeno M."/>
            <person name="Ito K."/>
            <person name="Ito S."/>
            <person name="Ito T."/>
            <person name="Ito Y."/>
            <person name="Ito Y."/>
            <person name="Iwabuchi A."/>
            <person name="Kamiya K."/>
            <person name="Karasawa W."/>
            <person name="Kurita K."/>
            <person name="Katagiri S."/>
            <person name="Kikuta A."/>
            <person name="Kobayashi H."/>
            <person name="Kobayashi N."/>
            <person name="Machita K."/>
            <person name="Maehara T."/>
            <person name="Masukawa M."/>
            <person name="Mizubayashi T."/>
            <person name="Mukai Y."/>
            <person name="Nagasaki H."/>
            <person name="Nagata Y."/>
            <person name="Naito S."/>
            <person name="Nakashima M."/>
            <person name="Nakama Y."/>
            <person name="Nakamichi Y."/>
            <person name="Nakamura M."/>
            <person name="Meguro A."/>
            <person name="Negishi M."/>
            <person name="Ohta I."/>
            <person name="Ohta T."/>
            <person name="Okamoto M."/>
            <person name="Ono N."/>
            <person name="Saji S."/>
            <person name="Sakaguchi M."/>
            <person name="Sakai K."/>
            <person name="Shibata M."/>
            <person name="Shimokawa T."/>
            <person name="Song J."/>
            <person name="Takazaki Y."/>
            <person name="Terasawa K."/>
            <person name="Tsugane M."/>
            <person name="Tsuji K."/>
            <person name="Ueda S."/>
            <person name="Waki K."/>
            <person name="Yamagata H."/>
            <person name="Yamamoto M."/>
            <person name="Yamamoto S."/>
            <person name="Yamane H."/>
            <person name="Yoshiki S."/>
            <person name="Yoshihara R."/>
            <person name="Yukawa K."/>
            <person name="Zhong H."/>
            <person name="Yano M."/>
            <person name="Yuan Q."/>
            <person name="Ouyang S."/>
            <person name="Liu J."/>
            <person name="Jones K.M."/>
            <person name="Gansberger K."/>
            <person name="Moffat K."/>
            <person name="Hill J."/>
            <person name="Bera J."/>
            <person name="Fadrosh D."/>
            <person name="Jin S."/>
            <person name="Johri S."/>
            <person name="Kim M."/>
            <person name="Overton L."/>
            <person name="Reardon M."/>
            <person name="Tsitrin T."/>
            <person name="Vuong H."/>
            <person name="Weaver B."/>
            <person name="Ciecko A."/>
            <person name="Tallon L."/>
            <person name="Jackson J."/>
            <person name="Pai G."/>
            <person name="Aken S.V."/>
            <person name="Utterback T."/>
            <person name="Reidmuller S."/>
            <person name="Feldblyum T."/>
            <person name="Hsiao J."/>
            <person name="Zismann V."/>
            <person name="Iobst S."/>
            <person name="de Vazeille A.R."/>
            <person name="Buell C.R."/>
            <person name="Ying K."/>
            <person name="Li Y."/>
            <person name="Lu T."/>
            <person name="Huang Y."/>
            <person name="Zhao Q."/>
            <person name="Feng Q."/>
            <person name="Zhang L."/>
            <person name="Zhu J."/>
            <person name="Weng Q."/>
            <person name="Mu J."/>
            <person name="Lu Y."/>
            <person name="Fan D."/>
            <person name="Liu Y."/>
            <person name="Guan J."/>
            <person name="Zhang Y."/>
            <person name="Yu S."/>
            <person name="Liu X."/>
            <person name="Zhang Y."/>
            <person name="Hong G."/>
            <person name="Han B."/>
            <person name="Choisne N."/>
            <person name="Demange N."/>
            <person name="Orjeda G."/>
            <person name="Samain S."/>
            <person name="Cattolico L."/>
            <person name="Pelletier E."/>
            <person name="Couloux A."/>
            <person name="Segurens B."/>
            <person name="Wincker P."/>
            <person name="D'Hont A."/>
            <person name="Scarpelli C."/>
            <person name="Weissenbach J."/>
            <person name="Salanoubat M."/>
            <person name="Quetier F."/>
            <person name="Yu Y."/>
            <person name="Kim H.R."/>
            <person name="Rambo T."/>
            <person name="Currie J."/>
            <person name="Collura K."/>
            <person name="Luo M."/>
            <person name="Yang T."/>
            <person name="Ammiraju J.S.S."/>
            <person name="Engler F."/>
            <person name="Soderlund C."/>
            <person name="Wing R.A."/>
            <person name="Palmer L.E."/>
            <person name="de la Bastide M."/>
            <person name="Spiegel L."/>
            <person name="Nascimento L."/>
            <person name="Zutavern T."/>
            <person name="O'Shaughnessy A."/>
            <person name="Dike S."/>
            <person name="Dedhia N."/>
            <person name="Preston R."/>
            <person name="Balija V."/>
            <person name="McCombie W.R."/>
            <person name="Chow T."/>
            <person name="Chen H."/>
            <person name="Chung M."/>
            <person name="Chen C."/>
            <person name="Shaw J."/>
            <person name="Wu H."/>
            <person name="Hsiao K."/>
            <person name="Chao Y."/>
            <person name="Chu M."/>
            <person name="Cheng C."/>
            <person name="Hour A."/>
            <person name="Lee P."/>
            <person name="Lin S."/>
            <person name="Lin Y."/>
            <person name="Liou J."/>
            <person name="Liu S."/>
            <person name="Hsing Y."/>
            <person name="Raghuvanshi S."/>
            <person name="Mohanty A."/>
            <person name="Bharti A.K."/>
            <person name="Gaur A."/>
            <person name="Gupta V."/>
            <person name="Kumar D."/>
            <person name="Ravi V."/>
            <person name="Vij S."/>
            <person name="Kapur A."/>
            <person name="Khurana P."/>
            <person name="Khurana P."/>
            <person name="Khurana J.P."/>
            <person name="Tyagi A.K."/>
            <person name="Gaikwad K."/>
            <person name="Singh A."/>
            <person name="Dalal V."/>
            <person name="Srivastava S."/>
            <person name="Dixit A."/>
            <person name="Pal A.K."/>
            <person name="Ghazi I.A."/>
            <person name="Yadav M."/>
            <person name="Pandit A."/>
            <person name="Bhargava A."/>
            <person name="Sureshbabu K."/>
            <person name="Batra K."/>
            <person name="Sharma T.R."/>
            <person name="Mohapatra T."/>
            <person name="Singh N.K."/>
            <person name="Messing J."/>
            <person name="Nelson A.B."/>
            <person name="Fuks G."/>
            <person name="Kavchok S."/>
            <person name="Keizer G."/>
            <person name="Linton E."/>
            <person name="Llaca V."/>
            <person name="Song R."/>
            <person name="Tanyolac B."/>
            <person name="Young S."/>
            <person name="Ho-Il K."/>
            <person name="Hahn J.H."/>
            <person name="Sangsakoo G."/>
            <person name="Vanavichit A."/>
            <person name="de Mattos Luiz.A.T."/>
            <person name="Zimmer P.D."/>
            <person name="Malone G."/>
            <person name="Dellagostin O."/>
            <person name="de Oliveira A.C."/>
            <person name="Bevan M."/>
            <person name="Bancroft I."/>
            <person name="Minx P."/>
            <person name="Cordum H."/>
            <person name="Wilson R."/>
            <person name="Cheng Z."/>
            <person name="Jin W."/>
            <person name="Jiang J."/>
            <person name="Leong S.A."/>
            <person name="Iwama H."/>
            <person name="Gojobori T."/>
            <person name="Itoh T."/>
            <person name="Niimura Y."/>
            <person name="Fujii Y."/>
            <person name="Habara T."/>
            <person name="Sakai H."/>
            <person name="Sato Y."/>
            <person name="Wilson G."/>
            <person name="Kumar K."/>
            <person name="McCouch S."/>
            <person name="Juretic N."/>
            <person name="Hoen D."/>
            <person name="Wright S."/>
            <person name="Bruskiewich R."/>
            <person name="Bureau T."/>
            <person name="Miyao A."/>
            <person name="Hirochika H."/>
            <person name="Nishikawa T."/>
            <person name="Kadowaki K."/>
            <person name="Sugiura M."/>
            <person name="Burr B."/>
            <person name="Sasaki T."/>
        </authorList>
    </citation>
    <scope>NUCLEOTIDE SEQUENCE [LARGE SCALE GENOMIC DNA]</scope>
    <source>
        <strain evidence="3">cv. Nipponbare</strain>
    </source>
</reference>
<evidence type="ECO:0000256" key="1">
    <source>
        <dbReference type="SAM" id="MobiDB-lite"/>
    </source>
</evidence>
<sequence length="189" mass="21243">MIPRIGYGQDEHLRSDHPMTHRLPRPEQPVPGSSVGVGVQNGVHKQLHKQSSSPSRYHCTPVLAVDPLKHHNCHHLMLASLKALPNQPSCHPSVIGSISQDGGQLLAQEALLRKKRHLISQLAGQKTHTLVQEHTQMCPLLWLKHECYYQKSILQVRNLPPRTFASNLASRRIFADFMSRDMGVRSQSS</sequence>
<dbReference type="Gramene" id="Os01t0227250-00">
    <property type="protein sequence ID" value="Os01t0227250-00"/>
    <property type="gene ID" value="Os01g0227250"/>
</dbReference>
<feature type="region of interest" description="Disordered" evidence="1">
    <location>
        <begin position="1"/>
        <end position="33"/>
    </location>
</feature>
<name>A0A0P0V048_ORYSJ</name>
<dbReference type="PaxDb" id="39947-A0A0P0V048"/>
<dbReference type="EMBL" id="AP014957">
    <property type="protein sequence ID" value="BAS71131.1"/>
    <property type="molecule type" value="Genomic_DNA"/>
</dbReference>
<gene>
    <name evidence="2" type="ordered locus">Os01g0227250</name>
    <name evidence="2" type="ORF">OSNPB_010227250</name>
</gene>
<dbReference type="AlphaFoldDB" id="A0A0P0V048"/>
<reference evidence="2 3" key="2">
    <citation type="journal article" date="2013" name="Plant Cell Physiol.">
        <title>Rice Annotation Project Database (RAP-DB): an integrative and interactive database for rice genomics.</title>
        <authorList>
            <person name="Sakai H."/>
            <person name="Lee S.S."/>
            <person name="Tanaka T."/>
            <person name="Numa H."/>
            <person name="Kim J."/>
            <person name="Kawahara Y."/>
            <person name="Wakimoto H."/>
            <person name="Yang C.C."/>
            <person name="Iwamoto M."/>
            <person name="Abe T."/>
            <person name="Yamada Y."/>
            <person name="Muto A."/>
            <person name="Inokuchi H."/>
            <person name="Ikemura T."/>
            <person name="Matsumoto T."/>
            <person name="Sasaki T."/>
            <person name="Itoh T."/>
        </authorList>
    </citation>
    <scope>NUCLEOTIDE SEQUENCE [LARGE SCALE GENOMIC DNA]</scope>
    <source>
        <strain evidence="3">cv. Nipponbare</strain>
    </source>
</reference>
<dbReference type="InParanoid" id="A0A0P0V048"/>
<reference evidence="2 3" key="3">
    <citation type="journal article" date="2013" name="Rice">
        <title>Improvement of the Oryza sativa Nipponbare reference genome using next generation sequence and optical map data.</title>
        <authorList>
            <person name="Kawahara Y."/>
            <person name="de la Bastide M."/>
            <person name="Hamilton J.P."/>
            <person name="Kanamori H."/>
            <person name="McCombie W.R."/>
            <person name="Ouyang S."/>
            <person name="Schwartz D.C."/>
            <person name="Tanaka T."/>
            <person name="Wu J."/>
            <person name="Zhou S."/>
            <person name="Childs K.L."/>
            <person name="Davidson R.M."/>
            <person name="Lin H."/>
            <person name="Quesada-Ocampo L."/>
            <person name="Vaillancourt B."/>
            <person name="Sakai H."/>
            <person name="Lee S.S."/>
            <person name="Kim J."/>
            <person name="Numa H."/>
            <person name="Itoh T."/>
            <person name="Buell C.R."/>
            <person name="Matsumoto T."/>
        </authorList>
    </citation>
    <scope>NUCLEOTIDE SEQUENCE [LARGE SCALE GENOMIC DNA]</scope>
    <source>
        <strain evidence="3">cv. Nipponbare</strain>
    </source>
</reference>
<evidence type="ECO:0000313" key="2">
    <source>
        <dbReference type="EMBL" id="BAS71131.1"/>
    </source>
</evidence>
<dbReference type="Proteomes" id="UP000059680">
    <property type="component" value="Chromosome 1"/>
</dbReference>
<protein>
    <submittedName>
        <fullName evidence="2">Os01g0227250 protein</fullName>
    </submittedName>
</protein>